<keyword evidence="1" id="KW-0547">Nucleotide-binding</keyword>
<dbReference type="InterPro" id="IPR049730">
    <property type="entry name" value="SNF2/RAD54-like_C"/>
</dbReference>
<dbReference type="InterPro" id="IPR006935">
    <property type="entry name" value="Helicase/UvrB_N"/>
</dbReference>
<dbReference type="GO" id="GO:0005524">
    <property type="term" value="F:ATP binding"/>
    <property type="evidence" value="ECO:0007669"/>
    <property type="project" value="UniProtKB-KW"/>
</dbReference>
<dbReference type="GO" id="GO:0016787">
    <property type="term" value="F:hydrolase activity"/>
    <property type="evidence" value="ECO:0007669"/>
    <property type="project" value="UniProtKB-KW"/>
</dbReference>
<dbReference type="PANTHER" id="PTHR47959">
    <property type="entry name" value="ATP-DEPENDENT RNA HELICASE RHLE-RELATED"/>
    <property type="match status" value="1"/>
</dbReference>
<dbReference type="PANTHER" id="PTHR47959:SF13">
    <property type="entry name" value="ATP-DEPENDENT RNA HELICASE RHLE"/>
    <property type="match status" value="1"/>
</dbReference>
<feature type="domain" description="Helicase C-terminal" evidence="8">
    <location>
        <begin position="601"/>
        <end position="768"/>
    </location>
</feature>
<dbReference type="GO" id="GO:0003724">
    <property type="term" value="F:RNA helicase activity"/>
    <property type="evidence" value="ECO:0007669"/>
    <property type="project" value="TreeGrafter"/>
</dbReference>
<dbReference type="InterPro" id="IPR014001">
    <property type="entry name" value="Helicase_ATP-bd"/>
</dbReference>
<dbReference type="Gene3D" id="3.40.50.300">
    <property type="entry name" value="P-loop containing nucleotide triphosphate hydrolases"/>
    <property type="match status" value="2"/>
</dbReference>
<dbReference type="InterPro" id="IPR025202">
    <property type="entry name" value="PLD-like_dom"/>
</dbReference>
<gene>
    <name evidence="9" type="ORF">MUN82_09985</name>
</gene>
<dbReference type="PROSITE" id="PS51194">
    <property type="entry name" value="HELICASE_CTER"/>
    <property type="match status" value="1"/>
</dbReference>
<dbReference type="SMART" id="SM00487">
    <property type="entry name" value="DEXDc"/>
    <property type="match status" value="1"/>
</dbReference>
<dbReference type="InterPro" id="IPR027417">
    <property type="entry name" value="P-loop_NTPase"/>
</dbReference>
<dbReference type="CDD" id="cd18793">
    <property type="entry name" value="SF2_C_SNF"/>
    <property type="match status" value="1"/>
</dbReference>
<dbReference type="PROSITE" id="PS51192">
    <property type="entry name" value="HELICASE_ATP_BIND_1"/>
    <property type="match status" value="1"/>
</dbReference>
<accession>A0A8T9SZ93</accession>
<dbReference type="EMBL" id="CP095053">
    <property type="protein sequence ID" value="UOR07408.1"/>
    <property type="molecule type" value="Genomic_DNA"/>
</dbReference>
<evidence type="ECO:0000313" key="9">
    <source>
        <dbReference type="EMBL" id="UOR07408.1"/>
    </source>
</evidence>
<evidence type="ECO:0000313" key="10">
    <source>
        <dbReference type="Proteomes" id="UP000829925"/>
    </source>
</evidence>
<evidence type="ECO:0000256" key="2">
    <source>
        <dbReference type="ARBA" id="ARBA00022801"/>
    </source>
</evidence>
<reference evidence="9 10" key="1">
    <citation type="submission" date="2022-04" db="EMBL/GenBank/DDBJ databases">
        <title>Hymenobacter sp. isolated from the air.</title>
        <authorList>
            <person name="Won M."/>
            <person name="Lee C.-M."/>
            <person name="Woen H.-Y."/>
            <person name="Kwon S.-W."/>
        </authorList>
    </citation>
    <scope>NUCLEOTIDE SEQUENCE [LARGE SCALE GENOMIC DNA]</scope>
    <source>
        <strain evidence="10">5413 J-13</strain>
    </source>
</reference>
<dbReference type="GO" id="GO:0005829">
    <property type="term" value="C:cytosol"/>
    <property type="evidence" value="ECO:0007669"/>
    <property type="project" value="TreeGrafter"/>
</dbReference>
<dbReference type="RefSeq" id="WP_245097130.1">
    <property type="nucleotide sequence ID" value="NZ_CP095053.1"/>
</dbReference>
<name>A0A8T9SZ93_9BACT</name>
<evidence type="ECO:0000256" key="1">
    <source>
        <dbReference type="ARBA" id="ARBA00022741"/>
    </source>
</evidence>
<dbReference type="Pfam" id="PF00271">
    <property type="entry name" value="Helicase_C"/>
    <property type="match status" value="1"/>
</dbReference>
<dbReference type="KEGG" id="haei:MUN82_09985"/>
<feature type="domain" description="Helicase ATP-binding" evidence="7">
    <location>
        <begin position="240"/>
        <end position="401"/>
    </location>
</feature>
<keyword evidence="3 9" id="KW-0347">Helicase</keyword>
<dbReference type="Pfam" id="PF04851">
    <property type="entry name" value="ResIII"/>
    <property type="match status" value="1"/>
</dbReference>
<evidence type="ECO:0000256" key="5">
    <source>
        <dbReference type="ARBA" id="ARBA00038437"/>
    </source>
</evidence>
<dbReference type="InterPro" id="IPR001650">
    <property type="entry name" value="Helicase_C-like"/>
</dbReference>
<dbReference type="AlphaFoldDB" id="A0A8T9SZ93"/>
<protein>
    <submittedName>
        <fullName evidence="9">DEAD/DEAH box helicase family protein</fullName>
    </submittedName>
</protein>
<evidence type="ECO:0000256" key="4">
    <source>
        <dbReference type="ARBA" id="ARBA00022840"/>
    </source>
</evidence>
<proteinExistence type="inferred from homology"/>
<dbReference type="SUPFAM" id="SSF56024">
    <property type="entry name" value="Phospholipase D/nuclease"/>
    <property type="match status" value="1"/>
</dbReference>
<dbReference type="SUPFAM" id="SSF52540">
    <property type="entry name" value="P-loop containing nucleoside triphosphate hydrolases"/>
    <property type="match status" value="1"/>
</dbReference>
<keyword evidence="10" id="KW-1185">Reference proteome</keyword>
<evidence type="ECO:0000259" key="8">
    <source>
        <dbReference type="PROSITE" id="PS51194"/>
    </source>
</evidence>
<dbReference type="Proteomes" id="UP000829925">
    <property type="component" value="Chromosome"/>
</dbReference>
<evidence type="ECO:0000256" key="6">
    <source>
        <dbReference type="SAM" id="MobiDB-lite"/>
    </source>
</evidence>
<dbReference type="GO" id="GO:0003677">
    <property type="term" value="F:DNA binding"/>
    <property type="evidence" value="ECO:0007669"/>
    <property type="project" value="InterPro"/>
</dbReference>
<keyword evidence="2" id="KW-0378">Hydrolase</keyword>
<dbReference type="InterPro" id="IPR050079">
    <property type="entry name" value="DEAD_box_RNA_helicase"/>
</dbReference>
<comment type="similarity">
    <text evidence="5">Belongs to the DEAD box helicase family.</text>
</comment>
<sequence>MADTSLETPLLLGRDDIGRLAYGAGPGVGMRFVKEYFPQTQQVLRIATAYFTLRGYKLGREFVAPIAQLHILVGRSEEKHAYEAVIDEIEAELGQCDTDLMAAVTDLLQRIRTGRFFIREARSMQVPFHCKIYLIDEQLVWHGSCNYTYKGLCVSAEQVSVSYDKPQVQAWISWYDQVATQAHNLLRELEKRLDQWQLLATPFDAYLKMLLLLDHLPELPKHNGAFAPAFYQRGVIARALRQEQDFGGSLIVAATGLGKTIIGAEIAGRLQVQGRIRQTILIAPTGVLPEWEQQLDGRDVRYKHFTPQVVFRKASEQERGQVHHLDKVLRQADQHTLLLIDEAHFYRNQLLVDVSAKRDSRVYNRLLPLVAAGARVVLLTATVYGTSYQNLNSLLHLLPHSPDESTGHPLPRSVRSHQQFLALPVTTVLGLPHVLKLARNRGDVDNQGRTFIQFEHERRYLPRFMRLRTVSYQLLMLPEMERAAESRCFDQQFKVRHLYSDDATLQHRVGLTDAVYNTTIGSWLSSPAAASLSLIKNLGSRDATGQRGTATDNKKRRREPKAFETPLWLASDTRQQHLAPLLTALQQLSTPADDKYQAVARIVERHCVVERGKVLLFVNRLSTAIYLKKAFEQQFTMLRIGCTVEEARGVARLASPEQRRTILTDFSPKSHHQMGRDKYEVLLCTDADGVGVNLQDCATVVNYDPPSGADVLFQRVGRILRMTTDPTREVHVYTLAPSLLTENGNRSRVAHTVRELFERITQRHEKSRSITGAAVYAPGAQTDIQLDGDIDAADFVQQDELLTDIGGLGAKSALTHTATLERYRSQAVTLPSFLLSACTYSSAQPRVIVLIQHGTSYRLICYNCKKQQLETQHQDWELLDWVRSEPTACKAPVAADQVEYEANQAVKRWAIEQQIEIGEVIKRCAIYLLPARQRHHQVRQLLRSLTQ</sequence>
<evidence type="ECO:0000256" key="3">
    <source>
        <dbReference type="ARBA" id="ARBA00022806"/>
    </source>
</evidence>
<feature type="region of interest" description="Disordered" evidence="6">
    <location>
        <begin position="542"/>
        <end position="561"/>
    </location>
</feature>
<dbReference type="Pfam" id="PF13091">
    <property type="entry name" value="PLDc_2"/>
    <property type="match status" value="1"/>
</dbReference>
<dbReference type="SMART" id="SM00490">
    <property type="entry name" value="HELICc"/>
    <property type="match status" value="1"/>
</dbReference>
<keyword evidence="4" id="KW-0067">ATP-binding</keyword>
<evidence type="ECO:0000259" key="7">
    <source>
        <dbReference type="PROSITE" id="PS51192"/>
    </source>
</evidence>
<organism evidence="9 10">
    <name type="scientific">Hymenobacter aerilatus</name>
    <dbReference type="NCBI Taxonomy" id="2932251"/>
    <lineage>
        <taxon>Bacteria</taxon>
        <taxon>Pseudomonadati</taxon>
        <taxon>Bacteroidota</taxon>
        <taxon>Cytophagia</taxon>
        <taxon>Cytophagales</taxon>
        <taxon>Hymenobacteraceae</taxon>
        <taxon>Hymenobacter</taxon>
    </lineage>
</organism>